<dbReference type="EMBL" id="CAESAK010000057">
    <property type="protein sequence ID" value="CAB4336082.1"/>
    <property type="molecule type" value="Genomic_DNA"/>
</dbReference>
<accession>A0A6J5Z4Q0</accession>
<name>A0A6J5Z4Q0_9ZZZZ</name>
<sequence length="45" mass="4738">MGEESLSNSKVDVANKWEAPVIGQHVGWGDGIIIGSRLKSALGKC</sequence>
<reference evidence="1" key="1">
    <citation type="submission" date="2020-05" db="EMBL/GenBank/DDBJ databases">
        <authorList>
            <person name="Chiriac C."/>
            <person name="Salcher M."/>
            <person name="Ghai R."/>
            <person name="Kavagutti S V."/>
        </authorList>
    </citation>
    <scope>NUCLEOTIDE SEQUENCE</scope>
</reference>
<gene>
    <name evidence="1" type="ORF">UFOPK3775_00557</name>
</gene>
<protein>
    <submittedName>
        <fullName evidence="1">Unannotated protein</fullName>
    </submittedName>
</protein>
<dbReference type="AlphaFoldDB" id="A0A6J5Z4Q0"/>
<organism evidence="1">
    <name type="scientific">freshwater metagenome</name>
    <dbReference type="NCBI Taxonomy" id="449393"/>
    <lineage>
        <taxon>unclassified sequences</taxon>
        <taxon>metagenomes</taxon>
        <taxon>ecological metagenomes</taxon>
    </lineage>
</organism>
<evidence type="ECO:0000313" key="1">
    <source>
        <dbReference type="EMBL" id="CAB4336082.1"/>
    </source>
</evidence>
<proteinExistence type="predicted"/>